<dbReference type="HOGENOM" id="CLU_2019848_0_0_1"/>
<proteinExistence type="predicted"/>
<dbReference type="EnsemblProtists" id="PYU1_T002254">
    <property type="protein sequence ID" value="PYU1_T002254"/>
    <property type="gene ID" value="PYU1_G002251"/>
</dbReference>
<evidence type="ECO:0000313" key="1">
    <source>
        <dbReference type="EnsemblProtists" id="PYU1_T002254"/>
    </source>
</evidence>
<dbReference type="STRING" id="431595.K3WBB3"/>
<keyword evidence="2" id="KW-1185">Reference proteome</keyword>
<reference evidence="1" key="3">
    <citation type="submission" date="2014-11" db="UniProtKB">
        <authorList>
            <consortium name="EnsemblProtists"/>
        </authorList>
    </citation>
    <scope>IDENTIFICATION</scope>
    <source>
        <strain evidence="1">DAOM BR144</strain>
    </source>
</reference>
<dbReference type="eggNOG" id="KOG1849">
    <property type="taxonomic scope" value="Eukaryota"/>
</dbReference>
<dbReference type="InParanoid" id="K3WBB3"/>
<dbReference type="Proteomes" id="UP000019132">
    <property type="component" value="Unassembled WGS sequence"/>
</dbReference>
<reference evidence="2" key="2">
    <citation type="submission" date="2010-04" db="EMBL/GenBank/DDBJ databases">
        <authorList>
            <person name="Buell R."/>
            <person name="Hamilton J."/>
            <person name="Hostetler J."/>
        </authorList>
    </citation>
    <scope>NUCLEOTIDE SEQUENCE [LARGE SCALE GENOMIC DNA]</scope>
    <source>
        <strain evidence="2">DAOM:BR144</strain>
    </source>
</reference>
<name>K3WBB3_GLOUD</name>
<dbReference type="AlphaFoldDB" id="K3WBB3"/>
<reference evidence="2" key="1">
    <citation type="journal article" date="2010" name="Genome Biol.">
        <title>Genome sequence of the necrotrophic plant pathogen Pythium ultimum reveals original pathogenicity mechanisms and effector repertoire.</title>
        <authorList>
            <person name="Levesque C.A."/>
            <person name="Brouwer H."/>
            <person name="Cano L."/>
            <person name="Hamilton J.P."/>
            <person name="Holt C."/>
            <person name="Huitema E."/>
            <person name="Raffaele S."/>
            <person name="Robideau G.P."/>
            <person name="Thines M."/>
            <person name="Win J."/>
            <person name="Zerillo M.M."/>
            <person name="Beakes G.W."/>
            <person name="Boore J.L."/>
            <person name="Busam D."/>
            <person name="Dumas B."/>
            <person name="Ferriera S."/>
            <person name="Fuerstenberg S.I."/>
            <person name="Gachon C.M."/>
            <person name="Gaulin E."/>
            <person name="Govers F."/>
            <person name="Grenville-Briggs L."/>
            <person name="Horner N."/>
            <person name="Hostetler J."/>
            <person name="Jiang R.H."/>
            <person name="Johnson J."/>
            <person name="Krajaejun T."/>
            <person name="Lin H."/>
            <person name="Meijer H.J."/>
            <person name="Moore B."/>
            <person name="Morris P."/>
            <person name="Phuntmart V."/>
            <person name="Puiu D."/>
            <person name="Shetty J."/>
            <person name="Stajich J.E."/>
            <person name="Tripathy S."/>
            <person name="Wawra S."/>
            <person name="van West P."/>
            <person name="Whitty B.R."/>
            <person name="Coutinho P.M."/>
            <person name="Henrissat B."/>
            <person name="Martin F."/>
            <person name="Thomas P.D."/>
            <person name="Tyler B.M."/>
            <person name="De Vries R.P."/>
            <person name="Kamoun S."/>
            <person name="Yandell M."/>
            <person name="Tisserat N."/>
            <person name="Buell C.R."/>
        </authorList>
    </citation>
    <scope>NUCLEOTIDE SEQUENCE</scope>
    <source>
        <strain evidence="2">DAOM:BR144</strain>
    </source>
</reference>
<dbReference type="VEuPathDB" id="FungiDB:PYU1_G002251"/>
<evidence type="ECO:0000313" key="2">
    <source>
        <dbReference type="Proteomes" id="UP000019132"/>
    </source>
</evidence>
<protein>
    <submittedName>
        <fullName evidence="1">Uncharacterized protein</fullName>
    </submittedName>
</protein>
<sequence length="123" mass="13826">MRELLVHLILSEGHFSEGHGDLAISEAKIALSICWKLSQKFVSSPKMEEGCHFELPQTIKRGSGPESGKISSLIYFQALEFSSWDILHAAKLALCRVAYLYSLTGKPHRSILLILIMRKQLCK</sequence>
<organism evidence="1 2">
    <name type="scientific">Globisporangium ultimum (strain ATCC 200006 / CBS 805.95 / DAOM BR144)</name>
    <name type="common">Pythium ultimum</name>
    <dbReference type="NCBI Taxonomy" id="431595"/>
    <lineage>
        <taxon>Eukaryota</taxon>
        <taxon>Sar</taxon>
        <taxon>Stramenopiles</taxon>
        <taxon>Oomycota</taxon>
        <taxon>Peronosporomycetes</taxon>
        <taxon>Pythiales</taxon>
        <taxon>Pythiaceae</taxon>
        <taxon>Globisporangium</taxon>
    </lineage>
</organism>
<accession>K3WBB3</accession>